<dbReference type="AlphaFoldDB" id="A2SNN1"/>
<protein>
    <submittedName>
        <fullName evidence="2">Uncharacterized protein</fullName>
    </submittedName>
</protein>
<evidence type="ECO:0000313" key="3">
    <source>
        <dbReference type="Proteomes" id="UP000000366"/>
    </source>
</evidence>
<organism evidence="2 3">
    <name type="scientific">Methylibium petroleiphilum (strain ATCC BAA-1232 / LMG 22953 / PM1)</name>
    <dbReference type="NCBI Taxonomy" id="420662"/>
    <lineage>
        <taxon>Bacteria</taxon>
        <taxon>Pseudomonadati</taxon>
        <taxon>Pseudomonadota</taxon>
        <taxon>Betaproteobacteria</taxon>
        <taxon>Burkholderiales</taxon>
        <taxon>Sphaerotilaceae</taxon>
        <taxon>Methylibium</taxon>
    </lineage>
</organism>
<dbReference type="HOGENOM" id="CLU_1702220_0_0_4"/>
<geneLocation type="plasmid" evidence="2 3">
    <name>RPME01</name>
</geneLocation>
<dbReference type="EMBL" id="CP000556">
    <property type="protein sequence ID" value="ABM97170.1"/>
    <property type="molecule type" value="Genomic_DNA"/>
</dbReference>
<keyword evidence="2" id="KW-0614">Plasmid</keyword>
<feature type="compositionally biased region" description="Pro residues" evidence="1">
    <location>
        <begin position="117"/>
        <end position="126"/>
    </location>
</feature>
<name>A2SNN1_METPP</name>
<evidence type="ECO:0000313" key="2">
    <source>
        <dbReference type="EMBL" id="ABM97170.1"/>
    </source>
</evidence>
<gene>
    <name evidence="2" type="ordered locus">Mpe_B0395</name>
</gene>
<evidence type="ECO:0000256" key="1">
    <source>
        <dbReference type="SAM" id="MobiDB-lite"/>
    </source>
</evidence>
<feature type="region of interest" description="Disordered" evidence="1">
    <location>
        <begin position="110"/>
        <end position="130"/>
    </location>
</feature>
<proteinExistence type="predicted"/>
<dbReference type="KEGG" id="mpt:Mpe_B0395"/>
<sequence>MSVKLFVHPNPGQSVPKVWGYRPVGAHFEVFWGSVNKTWQSKPQSRDKALKTEDEKVRGGYVLVGSFSSYDKARRVCDCWPNRQSYAYDPKDNDARLVALAYQQLGFSPQQVATPKAQPPAPPAAKPAPRRKAEFFKQIDAQVKTGDDGFELSF</sequence>
<reference evidence="2 3" key="1">
    <citation type="journal article" date="2007" name="J. Bacteriol.">
        <title>Whole-genome analysis of the methyl tert-butyl ether-degrading beta-proteobacterium Methylibium petroleiphilum PM1.</title>
        <authorList>
            <person name="Kane S.R."/>
            <person name="Chakicherla A.Y."/>
            <person name="Chain P.S.G."/>
            <person name="Schmidt R."/>
            <person name="Shin M.W."/>
            <person name="Legler T.C."/>
            <person name="Scow K.M."/>
            <person name="Larimer F.W."/>
            <person name="Lucas S.M."/>
            <person name="Richardson P.M."/>
            <person name="Hristova K.R."/>
        </authorList>
    </citation>
    <scope>NUCLEOTIDE SEQUENCE [LARGE SCALE GENOMIC DNA]</scope>
    <source>
        <strain evidence="3">ATCC BAA-1232 / LMG 22953 / PM1</strain>
        <plasmid evidence="2 3">RPME01</plasmid>
    </source>
</reference>
<accession>A2SNN1</accession>
<keyword evidence="3" id="KW-1185">Reference proteome</keyword>
<dbReference type="RefSeq" id="WP_011831758.1">
    <property type="nucleotide sequence ID" value="NC_008826.1"/>
</dbReference>
<dbReference type="Proteomes" id="UP000000366">
    <property type="component" value="Plasmid RPME01"/>
</dbReference>